<organism evidence="1 2">
    <name type="scientific">Celeribacter halophilus</name>
    <dbReference type="NCBI Taxonomy" id="576117"/>
    <lineage>
        <taxon>Bacteria</taxon>
        <taxon>Pseudomonadati</taxon>
        <taxon>Pseudomonadota</taxon>
        <taxon>Alphaproteobacteria</taxon>
        <taxon>Rhodobacterales</taxon>
        <taxon>Roseobacteraceae</taxon>
        <taxon>Celeribacter</taxon>
    </lineage>
</organism>
<protein>
    <submittedName>
        <fullName evidence="1">Uncharacterized protein</fullName>
    </submittedName>
</protein>
<dbReference type="EMBL" id="JAUOPJ010000010">
    <property type="protein sequence ID" value="MDO6457994.1"/>
    <property type="molecule type" value="Genomic_DNA"/>
</dbReference>
<reference evidence="1" key="1">
    <citation type="submission" date="2023-07" db="EMBL/GenBank/DDBJ databases">
        <title>Genome content predicts the carbon catabolic preferences of heterotrophic bacteria.</title>
        <authorList>
            <person name="Gralka M."/>
        </authorList>
    </citation>
    <scope>NUCLEOTIDE SEQUENCE</scope>
    <source>
        <strain evidence="1">I2M02</strain>
    </source>
</reference>
<gene>
    <name evidence="1" type="ORF">Q4494_12970</name>
</gene>
<evidence type="ECO:0000313" key="1">
    <source>
        <dbReference type="EMBL" id="MDO6457994.1"/>
    </source>
</evidence>
<dbReference type="Proteomes" id="UP001169823">
    <property type="component" value="Unassembled WGS sequence"/>
</dbReference>
<dbReference type="AlphaFoldDB" id="A0AAW7XUM8"/>
<sequence length="83" mass="8793">MTLATYVRIVAQGKGRARSLTLDELDASMSIILSGKAASEAVGALFRCCDCAAKLTPRLPDLHGHYAGLRRTVVRADCAVGCE</sequence>
<proteinExistence type="predicted"/>
<evidence type="ECO:0000313" key="2">
    <source>
        <dbReference type="Proteomes" id="UP001169823"/>
    </source>
</evidence>
<comment type="caution">
    <text evidence="1">The sequence shown here is derived from an EMBL/GenBank/DDBJ whole genome shotgun (WGS) entry which is preliminary data.</text>
</comment>
<accession>A0AAW7XUM8</accession>
<name>A0AAW7XUM8_9RHOB</name>